<comment type="catalytic activity">
    <reaction evidence="1">
        <text>a monocarboxylic acid amide + H2O = a monocarboxylate + NH4(+)</text>
        <dbReference type="Rhea" id="RHEA:12020"/>
        <dbReference type="ChEBI" id="CHEBI:15377"/>
        <dbReference type="ChEBI" id="CHEBI:28938"/>
        <dbReference type="ChEBI" id="CHEBI:35757"/>
        <dbReference type="ChEBI" id="CHEBI:83628"/>
        <dbReference type="EC" id="3.5.1.4"/>
    </reaction>
</comment>
<organism evidence="8 9">
    <name type="scientific">Candida maltosa (strain Xu316)</name>
    <name type="common">Yeast</name>
    <dbReference type="NCBI Taxonomy" id="1245528"/>
    <lineage>
        <taxon>Eukaryota</taxon>
        <taxon>Fungi</taxon>
        <taxon>Dikarya</taxon>
        <taxon>Ascomycota</taxon>
        <taxon>Saccharomycotina</taxon>
        <taxon>Pichiomycetes</taxon>
        <taxon>Debaryomycetaceae</taxon>
        <taxon>Candida/Lodderomyces clade</taxon>
        <taxon>Candida</taxon>
    </lineage>
</organism>
<dbReference type="OMA" id="TIAVMYD"/>
<evidence type="ECO:0000256" key="5">
    <source>
        <dbReference type="PIRSR" id="PIRSR001221-1"/>
    </source>
</evidence>
<feature type="domain" description="Amidase" evidence="7">
    <location>
        <begin position="104"/>
        <end position="557"/>
    </location>
</feature>
<evidence type="ECO:0000259" key="7">
    <source>
        <dbReference type="Pfam" id="PF01425"/>
    </source>
</evidence>
<evidence type="ECO:0000313" key="8">
    <source>
        <dbReference type="EMBL" id="EMG45886.1"/>
    </source>
</evidence>
<protein>
    <recommendedName>
        <fullName evidence="3">amidase</fullName>
        <ecNumber evidence="3">3.5.1.4</ecNumber>
    </recommendedName>
</protein>
<feature type="binding site" evidence="6">
    <location>
        <begin position="256"/>
        <end position="259"/>
    </location>
    <ligand>
        <name>substrate</name>
    </ligand>
</feature>
<dbReference type="PANTHER" id="PTHR46072">
    <property type="entry name" value="AMIDASE-RELATED-RELATED"/>
    <property type="match status" value="1"/>
</dbReference>
<sequence>MTVSINYETFLTKDPLDNYEDEAKYTKEWLPKVEKYRKDLADAIPKEYTTQLPQPIDQLIHDQFNAVDYLYKEKLLTPEEFAITDLSTVDLVGKIASGELTSVEVFKAYAHRAILAHQFTNCAQQIFIDEGLKQAEERDAYFKKHGKTVGPLHGVPISLKEQMNYAGKITHGGYVSKIVHIPENHGVSTGILEKLGAVFYVRTSQPQTLMHLDSGNSFTGFSKCPFNLLLSSGGSSSGEGSIVGFGGSAIGVGSDIGGSIRAPAAYSGCHGFRPTTRRISTKGGISSGAGQESVPAVVGPLARSIEDLDLWMKAYINEGKPWEHDAWAIPLPWREVGAPKISDLTIAVIRDDGLVRVTPPIRRGLDEVVNKLKQAGAKIIEFDPPNTKLAYDTVNKLYDCDGNYMQRKLLAESGEPLQKLTKWNLNYGDGAKEYTVSENRKLNVIRDQLRDEYNQYFIENKVDFILSPTYNNVAPHSAEVYNWSYTALWNILDLPTLAFQTGLYQDPTIDKWTEEELNYKYRSPLEQLENENYHEEQFIGAPIALQLTGRRYFDEEVVAAGKSIVDILGVDLFKH</sequence>
<dbReference type="STRING" id="1245528.M3IHT0"/>
<accession>M3IHT0</accession>
<dbReference type="HOGENOM" id="CLU_009600_9_2_1"/>
<dbReference type="OrthoDB" id="6428749at2759"/>
<dbReference type="SUPFAM" id="SSF75304">
    <property type="entry name" value="Amidase signature (AS) enzymes"/>
    <property type="match status" value="1"/>
</dbReference>
<comment type="caution">
    <text evidence="8">The sequence shown here is derived from an EMBL/GenBank/DDBJ whole genome shotgun (WGS) entry which is preliminary data.</text>
</comment>
<dbReference type="EMBL" id="AOGT01002293">
    <property type="protein sequence ID" value="EMG45886.1"/>
    <property type="molecule type" value="Genomic_DNA"/>
</dbReference>
<name>M3IHT0_CANMX</name>
<dbReference type="Gene3D" id="3.90.1300.10">
    <property type="entry name" value="Amidase signature (AS) domain"/>
    <property type="match status" value="1"/>
</dbReference>
<dbReference type="eggNOG" id="KOG1212">
    <property type="taxonomic scope" value="Eukaryota"/>
</dbReference>
<evidence type="ECO:0000256" key="2">
    <source>
        <dbReference type="ARBA" id="ARBA00009199"/>
    </source>
</evidence>
<evidence type="ECO:0000256" key="6">
    <source>
        <dbReference type="PIRSR" id="PIRSR001221-2"/>
    </source>
</evidence>
<dbReference type="InterPro" id="IPR020556">
    <property type="entry name" value="Amidase_CS"/>
</dbReference>
<proteinExistence type="inferred from homology"/>
<feature type="binding site" evidence="6">
    <location>
        <position position="209"/>
    </location>
    <ligand>
        <name>substrate</name>
    </ligand>
</feature>
<evidence type="ECO:0000313" key="9">
    <source>
        <dbReference type="Proteomes" id="UP000011777"/>
    </source>
</evidence>
<gene>
    <name evidence="8" type="ORF">G210_3898</name>
</gene>
<feature type="active site" description="Charge relay system" evidence="5">
    <location>
        <position position="160"/>
    </location>
</feature>
<dbReference type="AlphaFoldDB" id="M3IHT0"/>
<dbReference type="InterPro" id="IPR023631">
    <property type="entry name" value="Amidase_dom"/>
</dbReference>
<feature type="active site" description="Acyl-ester intermediate" evidence="5">
    <location>
        <position position="259"/>
    </location>
</feature>
<comment type="similarity">
    <text evidence="2">Belongs to the amidase family.</text>
</comment>
<reference evidence="8 9" key="1">
    <citation type="submission" date="2013-02" db="EMBL/GenBank/DDBJ databases">
        <title>Genome sequence of Candida maltosa Xu316, a potential industrial strain for xylitol and ethanol production.</title>
        <authorList>
            <person name="Yu J."/>
            <person name="Wang Q."/>
            <person name="Geng X."/>
            <person name="Bao W."/>
            <person name="He P."/>
            <person name="Cai J."/>
        </authorList>
    </citation>
    <scope>NUCLEOTIDE SEQUENCE [LARGE SCALE GENOMIC DNA]</scope>
    <source>
        <strain evidence="9">Xu316</strain>
    </source>
</reference>
<feature type="active site" description="Charge relay system" evidence="5">
    <location>
        <position position="235"/>
    </location>
</feature>
<dbReference type="InterPro" id="IPR036928">
    <property type="entry name" value="AS_sf"/>
</dbReference>
<dbReference type="PANTHER" id="PTHR46072:SF4">
    <property type="entry name" value="AMIDASE C550.07-RELATED"/>
    <property type="match status" value="1"/>
</dbReference>
<keyword evidence="9" id="KW-1185">Reference proteome</keyword>
<dbReference type="Pfam" id="PF01425">
    <property type="entry name" value="Amidase"/>
    <property type="match status" value="1"/>
</dbReference>
<evidence type="ECO:0000256" key="1">
    <source>
        <dbReference type="ARBA" id="ARBA00001311"/>
    </source>
</evidence>
<dbReference type="PROSITE" id="PS00571">
    <property type="entry name" value="AMIDASES"/>
    <property type="match status" value="1"/>
</dbReference>
<dbReference type="EC" id="3.5.1.4" evidence="3"/>
<dbReference type="PIRSF" id="PIRSF001221">
    <property type="entry name" value="Amidase_fungi"/>
    <property type="match status" value="1"/>
</dbReference>
<dbReference type="GO" id="GO:0004040">
    <property type="term" value="F:amidase activity"/>
    <property type="evidence" value="ECO:0007669"/>
    <property type="project" value="UniProtKB-EC"/>
</dbReference>
<feature type="binding site" evidence="6">
    <location>
        <position position="235"/>
    </location>
    <ligand>
        <name>substrate</name>
    </ligand>
</feature>
<evidence type="ECO:0000256" key="3">
    <source>
        <dbReference type="ARBA" id="ARBA00012922"/>
    </source>
</evidence>
<evidence type="ECO:0000256" key="4">
    <source>
        <dbReference type="ARBA" id="ARBA00022801"/>
    </source>
</evidence>
<keyword evidence="4" id="KW-0378">Hydrolase</keyword>
<dbReference type="Proteomes" id="UP000011777">
    <property type="component" value="Unassembled WGS sequence"/>
</dbReference>